<dbReference type="EMBL" id="KV017248">
    <property type="protein sequence ID" value="KZV18697.1"/>
    <property type="molecule type" value="Genomic_DNA"/>
</dbReference>
<sequence length="198" mass="21980">MVFRISGLAESGCPDVPLCVCVSCCKQGEKRCRFERWSYVRLCARKSAMVSCPESFRCQRWSTVLIDEFSSVKDLRSVSGTSCYVVLIRLSIDTTLETGVTGFEEREVAVVLECLRDFVDQFFFCSLTALGPRPETIFLRKSGLEDLMDLARTDSPRRGDRNKYDQAKNRATAAAMGGRRRREACGATAAADGRSAAA</sequence>
<proteinExistence type="predicted"/>
<dbReference type="Proteomes" id="UP000250235">
    <property type="component" value="Unassembled WGS sequence"/>
</dbReference>
<feature type="region of interest" description="Disordered" evidence="1">
    <location>
        <begin position="154"/>
        <end position="180"/>
    </location>
</feature>
<feature type="compositionally biased region" description="Basic and acidic residues" evidence="1">
    <location>
        <begin position="154"/>
        <end position="168"/>
    </location>
</feature>
<evidence type="ECO:0000313" key="2">
    <source>
        <dbReference type="EMBL" id="KZV18697.1"/>
    </source>
</evidence>
<dbReference type="AlphaFoldDB" id="A0A2Z7ACC4"/>
<accession>A0A2Z7ACC4</accession>
<name>A0A2Z7ACC4_9LAMI</name>
<protein>
    <submittedName>
        <fullName evidence="2">TMV resistance protein N-like</fullName>
    </submittedName>
</protein>
<organism evidence="2 3">
    <name type="scientific">Dorcoceras hygrometricum</name>
    <dbReference type="NCBI Taxonomy" id="472368"/>
    <lineage>
        <taxon>Eukaryota</taxon>
        <taxon>Viridiplantae</taxon>
        <taxon>Streptophyta</taxon>
        <taxon>Embryophyta</taxon>
        <taxon>Tracheophyta</taxon>
        <taxon>Spermatophyta</taxon>
        <taxon>Magnoliopsida</taxon>
        <taxon>eudicotyledons</taxon>
        <taxon>Gunneridae</taxon>
        <taxon>Pentapetalae</taxon>
        <taxon>asterids</taxon>
        <taxon>lamiids</taxon>
        <taxon>Lamiales</taxon>
        <taxon>Gesneriaceae</taxon>
        <taxon>Didymocarpoideae</taxon>
        <taxon>Trichosporeae</taxon>
        <taxon>Loxocarpinae</taxon>
        <taxon>Dorcoceras</taxon>
    </lineage>
</organism>
<reference evidence="2 3" key="1">
    <citation type="journal article" date="2015" name="Proc. Natl. Acad. Sci. U.S.A.">
        <title>The resurrection genome of Boea hygrometrica: A blueprint for survival of dehydration.</title>
        <authorList>
            <person name="Xiao L."/>
            <person name="Yang G."/>
            <person name="Zhang L."/>
            <person name="Yang X."/>
            <person name="Zhao S."/>
            <person name="Ji Z."/>
            <person name="Zhou Q."/>
            <person name="Hu M."/>
            <person name="Wang Y."/>
            <person name="Chen M."/>
            <person name="Xu Y."/>
            <person name="Jin H."/>
            <person name="Xiao X."/>
            <person name="Hu G."/>
            <person name="Bao F."/>
            <person name="Hu Y."/>
            <person name="Wan P."/>
            <person name="Li L."/>
            <person name="Deng X."/>
            <person name="Kuang T."/>
            <person name="Xiang C."/>
            <person name="Zhu J.K."/>
            <person name="Oliver M.J."/>
            <person name="He Y."/>
        </authorList>
    </citation>
    <scope>NUCLEOTIDE SEQUENCE [LARGE SCALE GENOMIC DNA]</scope>
    <source>
        <strain evidence="3">cv. XS01</strain>
    </source>
</reference>
<gene>
    <name evidence="2" type="ORF">F511_14207</name>
</gene>
<keyword evidence="3" id="KW-1185">Reference proteome</keyword>
<evidence type="ECO:0000313" key="3">
    <source>
        <dbReference type="Proteomes" id="UP000250235"/>
    </source>
</evidence>
<evidence type="ECO:0000256" key="1">
    <source>
        <dbReference type="SAM" id="MobiDB-lite"/>
    </source>
</evidence>